<keyword evidence="4" id="KW-1185">Reference proteome</keyword>
<dbReference type="InterPro" id="IPR026960">
    <property type="entry name" value="RVT-Znf"/>
</dbReference>
<name>A0ABS8S922_DATST</name>
<gene>
    <name evidence="3" type="ORF">HAX54_027774</name>
</gene>
<feature type="domain" description="Reverse transcriptase zinc-binding" evidence="2">
    <location>
        <begin position="135"/>
        <end position="178"/>
    </location>
</feature>
<dbReference type="SUPFAM" id="SSF53098">
    <property type="entry name" value="Ribonuclease H-like"/>
    <property type="match status" value="1"/>
</dbReference>
<dbReference type="EMBL" id="JACEIK010000339">
    <property type="protein sequence ID" value="MCD7455305.1"/>
    <property type="molecule type" value="Genomic_DNA"/>
</dbReference>
<dbReference type="InterPro" id="IPR036397">
    <property type="entry name" value="RNaseH_sf"/>
</dbReference>
<protein>
    <recommendedName>
        <fullName evidence="5">RNase H type-1 domain-containing protein</fullName>
    </recommendedName>
</protein>
<accession>A0ABS8S922</accession>
<dbReference type="InterPro" id="IPR053151">
    <property type="entry name" value="RNase_H-like"/>
</dbReference>
<proteinExistence type="predicted"/>
<reference evidence="3 4" key="1">
    <citation type="journal article" date="2021" name="BMC Genomics">
        <title>Datura genome reveals duplications of psychoactive alkaloid biosynthetic genes and high mutation rate following tissue culture.</title>
        <authorList>
            <person name="Rajewski A."/>
            <person name="Carter-House D."/>
            <person name="Stajich J."/>
            <person name="Litt A."/>
        </authorList>
    </citation>
    <scope>NUCLEOTIDE SEQUENCE [LARGE SCALE GENOMIC DNA]</scope>
    <source>
        <strain evidence="3">AR-01</strain>
    </source>
</reference>
<dbReference type="Pfam" id="PF13456">
    <property type="entry name" value="RVT_3"/>
    <property type="match status" value="1"/>
</dbReference>
<dbReference type="InterPro" id="IPR002156">
    <property type="entry name" value="RNaseH_domain"/>
</dbReference>
<dbReference type="Gene3D" id="3.30.420.10">
    <property type="entry name" value="Ribonuclease H-like superfamily/Ribonuclease H"/>
    <property type="match status" value="1"/>
</dbReference>
<dbReference type="Pfam" id="PF13966">
    <property type="entry name" value="zf-RVT"/>
    <property type="match status" value="1"/>
</dbReference>
<dbReference type="PANTHER" id="PTHR47723">
    <property type="entry name" value="OS05G0353850 PROTEIN"/>
    <property type="match status" value="1"/>
</dbReference>
<dbReference type="InterPro" id="IPR044730">
    <property type="entry name" value="RNase_H-like_dom_plant"/>
</dbReference>
<dbReference type="Proteomes" id="UP000823775">
    <property type="component" value="Unassembled WGS sequence"/>
</dbReference>
<dbReference type="InterPro" id="IPR012337">
    <property type="entry name" value="RNaseH-like_sf"/>
</dbReference>
<comment type="caution">
    <text evidence="3">The sequence shown here is derived from an EMBL/GenBank/DDBJ whole genome shotgun (WGS) entry which is preliminary data.</text>
</comment>
<evidence type="ECO:0000259" key="2">
    <source>
        <dbReference type="Pfam" id="PF13966"/>
    </source>
</evidence>
<organism evidence="3 4">
    <name type="scientific">Datura stramonium</name>
    <name type="common">Jimsonweed</name>
    <name type="synonym">Common thornapple</name>
    <dbReference type="NCBI Taxonomy" id="4076"/>
    <lineage>
        <taxon>Eukaryota</taxon>
        <taxon>Viridiplantae</taxon>
        <taxon>Streptophyta</taxon>
        <taxon>Embryophyta</taxon>
        <taxon>Tracheophyta</taxon>
        <taxon>Spermatophyta</taxon>
        <taxon>Magnoliopsida</taxon>
        <taxon>eudicotyledons</taxon>
        <taxon>Gunneridae</taxon>
        <taxon>Pentapetalae</taxon>
        <taxon>asterids</taxon>
        <taxon>lamiids</taxon>
        <taxon>Solanales</taxon>
        <taxon>Solanaceae</taxon>
        <taxon>Solanoideae</taxon>
        <taxon>Datureae</taxon>
        <taxon>Datura</taxon>
    </lineage>
</organism>
<evidence type="ECO:0000313" key="4">
    <source>
        <dbReference type="Proteomes" id="UP000823775"/>
    </source>
</evidence>
<sequence>MMMMVPAKSPNNTLHAILTHKVEVIECEESVEVEGRDSTDTSDPKEEHIFEDADISPRVEKAIISSRKARSRGLERLHNISEFNQRDRQRLDLWEELYSLANGMDLPWIRQQMNYVQLGNQGDKPLRTTSSTEKFSVKSAWELLRTNDSIKEDLINLWVKGLPLKISFLAWRIWKGRNTILHGGTYSVGKIILNINDTILKFIKGKCNTNGAFRGNPGPSSATFCIRDHLGNFIVAKGVRILDTTNLVAEAKAMRETLVFCKENGITQIILESDSNAMIKILEGRSDTP</sequence>
<evidence type="ECO:0008006" key="5">
    <source>
        <dbReference type="Google" id="ProtNLM"/>
    </source>
</evidence>
<evidence type="ECO:0000313" key="3">
    <source>
        <dbReference type="EMBL" id="MCD7455305.1"/>
    </source>
</evidence>
<feature type="domain" description="RNase H type-1" evidence="1">
    <location>
        <begin position="208"/>
        <end position="286"/>
    </location>
</feature>
<dbReference type="CDD" id="cd06222">
    <property type="entry name" value="RNase_H_like"/>
    <property type="match status" value="1"/>
</dbReference>
<dbReference type="PANTHER" id="PTHR47723:SF24">
    <property type="entry name" value="RNASE H TYPE-1 DOMAIN-CONTAINING PROTEIN"/>
    <property type="match status" value="1"/>
</dbReference>
<evidence type="ECO:0000259" key="1">
    <source>
        <dbReference type="Pfam" id="PF13456"/>
    </source>
</evidence>